<evidence type="ECO:0000256" key="1">
    <source>
        <dbReference type="SAM" id="MobiDB-lite"/>
    </source>
</evidence>
<dbReference type="Proteomes" id="UP000249633">
    <property type="component" value="Unassembled WGS sequence"/>
</dbReference>
<comment type="caution">
    <text evidence="2">The sequence shown here is derived from an EMBL/GenBank/DDBJ whole genome shotgun (WGS) entry which is preliminary data.</text>
</comment>
<proteinExistence type="predicted"/>
<dbReference type="EMBL" id="QFOD01000004">
    <property type="protein sequence ID" value="PZP34391.1"/>
    <property type="molecule type" value="Genomic_DNA"/>
</dbReference>
<sequence>MARDWQLLRYERFEPTTEWVGGYLRETDPVTLARAAKLASQHAGVPIEPDDFLHAAANGEIALRAVVHRSARVQREGGGVLCNAGTSNENIVPANAIPTLPLSACKALAATGRASWRTFDSFALHDGELQRFTSGRLADGEPDFVTVVDDCRVTGNHVHALADALKPPTALSAAQPSLASAERITESSAPESDETRRLRLLRELGGDIRWLRGKWDIKGIQALERRERAERRSRTSQKTIREDLKAAAESERNAKREGAAGPHWPR</sequence>
<gene>
    <name evidence="2" type="ORF">DI603_05390</name>
</gene>
<evidence type="ECO:0000313" key="2">
    <source>
        <dbReference type="EMBL" id="PZP34391.1"/>
    </source>
</evidence>
<reference evidence="2 3" key="1">
    <citation type="submission" date="2017-08" db="EMBL/GenBank/DDBJ databases">
        <title>Infants hospitalized years apart are colonized by the same room-sourced microbial strains.</title>
        <authorList>
            <person name="Brooks B."/>
            <person name="Olm M.R."/>
            <person name="Firek B.A."/>
            <person name="Baker R."/>
            <person name="Thomas B.C."/>
            <person name="Morowitz M.J."/>
            <person name="Banfield J.F."/>
        </authorList>
    </citation>
    <scope>NUCLEOTIDE SEQUENCE [LARGE SCALE GENOMIC DNA]</scope>
    <source>
        <strain evidence="2">S2_012_000_R2_81</strain>
    </source>
</reference>
<feature type="compositionally biased region" description="Basic and acidic residues" evidence="1">
    <location>
        <begin position="226"/>
        <end position="258"/>
    </location>
</feature>
<feature type="region of interest" description="Disordered" evidence="1">
    <location>
        <begin position="174"/>
        <end position="194"/>
    </location>
</feature>
<feature type="region of interest" description="Disordered" evidence="1">
    <location>
        <begin position="226"/>
        <end position="266"/>
    </location>
</feature>
<organism evidence="2 3">
    <name type="scientific">Roseateles depolymerans</name>
    <dbReference type="NCBI Taxonomy" id="76731"/>
    <lineage>
        <taxon>Bacteria</taxon>
        <taxon>Pseudomonadati</taxon>
        <taxon>Pseudomonadota</taxon>
        <taxon>Betaproteobacteria</taxon>
        <taxon>Burkholderiales</taxon>
        <taxon>Sphaerotilaceae</taxon>
        <taxon>Roseateles</taxon>
    </lineage>
</organism>
<accession>A0A2W5DRB7</accession>
<protein>
    <submittedName>
        <fullName evidence="2">Uncharacterized protein</fullName>
    </submittedName>
</protein>
<evidence type="ECO:0000313" key="3">
    <source>
        <dbReference type="Proteomes" id="UP000249633"/>
    </source>
</evidence>
<name>A0A2W5DRB7_9BURK</name>
<dbReference type="AlphaFoldDB" id="A0A2W5DRB7"/>